<organism evidence="3 4">
    <name type="scientific">Pacificispira spongiicola</name>
    <dbReference type="NCBI Taxonomy" id="2729598"/>
    <lineage>
        <taxon>Bacteria</taxon>
        <taxon>Pseudomonadati</taxon>
        <taxon>Pseudomonadota</taxon>
        <taxon>Alphaproteobacteria</taxon>
        <taxon>Rhodospirillales</taxon>
        <taxon>Rhodospirillaceae</taxon>
        <taxon>Pacificispira</taxon>
    </lineage>
</organism>
<dbReference type="AlphaFoldDB" id="A0A7Y0HES1"/>
<proteinExistence type="predicted"/>
<reference evidence="3 4" key="1">
    <citation type="submission" date="2020-04" db="EMBL/GenBank/DDBJ databases">
        <title>Rhodospirillaceae bacterium KN72 isolated from deep sea.</title>
        <authorList>
            <person name="Zhang D.-C."/>
        </authorList>
    </citation>
    <scope>NUCLEOTIDE SEQUENCE [LARGE SCALE GENOMIC DNA]</scope>
    <source>
        <strain evidence="3 4">KN72</strain>
    </source>
</reference>
<evidence type="ECO:0000259" key="2">
    <source>
        <dbReference type="PROSITE" id="PS52029"/>
    </source>
</evidence>
<dbReference type="Pfam" id="PF03734">
    <property type="entry name" value="YkuD"/>
    <property type="match status" value="1"/>
</dbReference>
<gene>
    <name evidence="3" type="ORF">HH303_11065</name>
</gene>
<evidence type="ECO:0000313" key="4">
    <source>
        <dbReference type="Proteomes" id="UP000539372"/>
    </source>
</evidence>
<accession>A0A7Y0HES1</accession>
<dbReference type="PANTHER" id="PTHR38589">
    <property type="entry name" value="BLR0621 PROTEIN"/>
    <property type="match status" value="1"/>
</dbReference>
<feature type="active site" description="Nucleophile" evidence="1">
    <location>
        <position position="143"/>
    </location>
</feature>
<feature type="domain" description="L,D-TPase catalytic" evidence="2">
    <location>
        <begin position="1"/>
        <end position="167"/>
    </location>
</feature>
<dbReference type="GO" id="GO:0071555">
    <property type="term" value="P:cell wall organization"/>
    <property type="evidence" value="ECO:0007669"/>
    <property type="project" value="UniProtKB-UniRule"/>
</dbReference>
<dbReference type="GO" id="GO:0009252">
    <property type="term" value="P:peptidoglycan biosynthetic process"/>
    <property type="evidence" value="ECO:0007669"/>
    <property type="project" value="UniProtKB-KW"/>
</dbReference>
<feature type="active site" description="Proton donor/acceptor" evidence="1">
    <location>
        <position position="131"/>
    </location>
</feature>
<keyword evidence="1" id="KW-0961">Cell wall biogenesis/degradation</keyword>
<dbReference type="GO" id="GO:0008360">
    <property type="term" value="P:regulation of cell shape"/>
    <property type="evidence" value="ECO:0007669"/>
    <property type="project" value="UniProtKB-UniRule"/>
</dbReference>
<comment type="pathway">
    <text evidence="1">Cell wall biogenesis; peptidoglycan biosynthesis.</text>
</comment>
<dbReference type="InterPro" id="IPR005490">
    <property type="entry name" value="LD_TPept_cat_dom"/>
</dbReference>
<name>A0A7Y0HES1_9PROT</name>
<evidence type="ECO:0000313" key="3">
    <source>
        <dbReference type="EMBL" id="NMM45020.1"/>
    </source>
</evidence>
<dbReference type="Proteomes" id="UP000539372">
    <property type="component" value="Unassembled WGS sequence"/>
</dbReference>
<sequence length="168" mass="18120">MTDLITNGRELRLPDGTVLPCSMGRSGLIAAADKREGDGATPIGRWRLLHVYCRADRIAPPDTALPLTAITDRDGWCDAPDDPNYNRAVTLPYPASHETLMREDGLYDLLVTTDHNTDPAVPGLGSAIFLHCRHPQGKPTAGCIAVDRAALIALVEAIDVDSRLIIEA</sequence>
<keyword evidence="1" id="KW-0573">Peptidoglycan synthesis</keyword>
<keyword evidence="1" id="KW-0133">Cell shape</keyword>
<comment type="caution">
    <text evidence="3">The sequence shown here is derived from an EMBL/GenBank/DDBJ whole genome shotgun (WGS) entry which is preliminary data.</text>
</comment>
<dbReference type="EMBL" id="JABBNT010000003">
    <property type="protein sequence ID" value="NMM45020.1"/>
    <property type="molecule type" value="Genomic_DNA"/>
</dbReference>
<protein>
    <submittedName>
        <fullName evidence="3">L,D-transpeptidase family protein</fullName>
    </submittedName>
</protein>
<dbReference type="RefSeq" id="WP_169625396.1">
    <property type="nucleotide sequence ID" value="NZ_JABBNT010000003.1"/>
</dbReference>
<dbReference type="GO" id="GO:0016740">
    <property type="term" value="F:transferase activity"/>
    <property type="evidence" value="ECO:0007669"/>
    <property type="project" value="InterPro"/>
</dbReference>
<dbReference type="PANTHER" id="PTHR38589:SF1">
    <property type="entry name" value="BLR0621 PROTEIN"/>
    <property type="match status" value="1"/>
</dbReference>
<evidence type="ECO:0000256" key="1">
    <source>
        <dbReference type="PROSITE-ProRule" id="PRU01373"/>
    </source>
</evidence>
<keyword evidence="4" id="KW-1185">Reference proteome</keyword>
<dbReference type="PROSITE" id="PS52029">
    <property type="entry name" value="LD_TPASE"/>
    <property type="match status" value="1"/>
</dbReference>